<dbReference type="SUPFAM" id="SSF57889">
    <property type="entry name" value="Cysteine-rich domain"/>
    <property type="match status" value="1"/>
</dbReference>
<reference evidence="17" key="1">
    <citation type="journal article" date="2015" name="PLoS Genet.">
        <title>Genome Sequence and Transcriptome Analyses of Chrysochromulina tobin: Metabolic Tools for Enhanced Algal Fitness in the Prominent Order Prymnesiales (Haptophyceae).</title>
        <authorList>
            <person name="Hovde B.T."/>
            <person name="Deodato C.R."/>
            <person name="Hunsperger H.M."/>
            <person name="Ryken S.A."/>
            <person name="Yost W."/>
            <person name="Jha R.K."/>
            <person name="Patterson J."/>
            <person name="Monnat R.J. Jr."/>
            <person name="Barlow S.B."/>
            <person name="Starkenburg S.R."/>
            <person name="Cattolico R.A."/>
        </authorList>
    </citation>
    <scope>NUCLEOTIDE SEQUENCE</scope>
    <source>
        <strain evidence="17">CCMP291</strain>
    </source>
</reference>
<dbReference type="Pfam" id="PF01135">
    <property type="entry name" value="PCMT"/>
    <property type="match status" value="1"/>
</dbReference>
<dbReference type="Gene3D" id="3.40.50.150">
    <property type="entry name" value="Vaccinia Virus protein VP39"/>
    <property type="match status" value="1"/>
</dbReference>
<evidence type="ECO:0000256" key="5">
    <source>
        <dbReference type="ARBA" id="ARBA00022679"/>
    </source>
</evidence>
<dbReference type="Pfam" id="PF03107">
    <property type="entry name" value="C1_2"/>
    <property type="match status" value="1"/>
</dbReference>
<comment type="similarity">
    <text evidence="3">Belongs to the methyltransferase superfamily. L-isoaspartyl/D-aspartyl protein methyltransferase family.</text>
</comment>
<feature type="domain" description="Mind bomb SH3 repeat" evidence="15">
    <location>
        <begin position="4"/>
        <end position="59"/>
    </location>
</feature>
<dbReference type="InterPro" id="IPR036770">
    <property type="entry name" value="Ankyrin_rpt-contain_sf"/>
</dbReference>
<keyword evidence="17" id="KW-1185">Reference proteome</keyword>
<dbReference type="PROSITE" id="PS50088">
    <property type="entry name" value="ANK_REPEAT"/>
    <property type="match status" value="3"/>
</dbReference>
<dbReference type="SUPFAM" id="SSF53335">
    <property type="entry name" value="S-adenosyl-L-methionine-dependent methyltransferases"/>
    <property type="match status" value="1"/>
</dbReference>
<feature type="domain" description="TIR" evidence="14">
    <location>
        <begin position="570"/>
        <end position="663"/>
    </location>
</feature>
<dbReference type="GO" id="GO:0061630">
    <property type="term" value="F:ubiquitin protein ligase activity"/>
    <property type="evidence" value="ECO:0007669"/>
    <property type="project" value="UniProtKB-EC"/>
</dbReference>
<feature type="coiled-coil region" evidence="12">
    <location>
        <begin position="344"/>
        <end position="371"/>
    </location>
</feature>
<dbReference type="PANTHER" id="PTHR11579">
    <property type="entry name" value="PROTEIN-L-ISOASPARTATE O-METHYLTRANSFERASE"/>
    <property type="match status" value="1"/>
</dbReference>
<evidence type="ECO:0000256" key="4">
    <source>
        <dbReference type="ARBA" id="ARBA00012483"/>
    </source>
</evidence>
<dbReference type="InterPro" id="IPR035897">
    <property type="entry name" value="Toll_tir_struct_dom_sf"/>
</dbReference>
<dbReference type="GO" id="GO:0005737">
    <property type="term" value="C:cytoplasm"/>
    <property type="evidence" value="ECO:0007669"/>
    <property type="project" value="TreeGrafter"/>
</dbReference>
<keyword evidence="10" id="KW-0862">Zinc</keyword>
<evidence type="ECO:0000313" key="17">
    <source>
        <dbReference type="Proteomes" id="UP000037460"/>
    </source>
</evidence>
<dbReference type="EMBL" id="JWZX01002790">
    <property type="protein sequence ID" value="KOO26876.1"/>
    <property type="molecule type" value="Genomic_DNA"/>
</dbReference>
<keyword evidence="5 16" id="KW-0808">Transferase</keyword>
<feature type="repeat" description="ANK" evidence="11">
    <location>
        <begin position="403"/>
        <end position="424"/>
    </location>
</feature>
<keyword evidence="9" id="KW-0833">Ubl conjugation pathway</keyword>
<evidence type="ECO:0000259" key="13">
    <source>
        <dbReference type="Pfam" id="PF03107"/>
    </source>
</evidence>
<evidence type="ECO:0000256" key="12">
    <source>
        <dbReference type="SAM" id="Coils"/>
    </source>
</evidence>
<evidence type="ECO:0000259" key="15">
    <source>
        <dbReference type="Pfam" id="PF18346"/>
    </source>
</evidence>
<evidence type="ECO:0000256" key="3">
    <source>
        <dbReference type="ARBA" id="ARBA00005369"/>
    </source>
</evidence>
<proteinExistence type="inferred from homology"/>
<evidence type="ECO:0000259" key="14">
    <source>
        <dbReference type="Pfam" id="PF13676"/>
    </source>
</evidence>
<evidence type="ECO:0000313" key="16">
    <source>
        <dbReference type="EMBL" id="KOO26876.1"/>
    </source>
</evidence>
<evidence type="ECO:0000256" key="6">
    <source>
        <dbReference type="ARBA" id="ARBA00022723"/>
    </source>
</evidence>
<evidence type="ECO:0000256" key="2">
    <source>
        <dbReference type="ARBA" id="ARBA00004906"/>
    </source>
</evidence>
<dbReference type="Gene3D" id="3.40.50.10140">
    <property type="entry name" value="Toll/interleukin-1 receptor homology (TIR) domain"/>
    <property type="match status" value="1"/>
</dbReference>
<keyword evidence="16" id="KW-0489">Methyltransferase</keyword>
<dbReference type="OrthoDB" id="73890at2759"/>
<dbReference type="InterPro" id="IPR029063">
    <property type="entry name" value="SAM-dependent_MTases_sf"/>
</dbReference>
<dbReference type="InterPro" id="IPR040847">
    <property type="entry name" value="SH3_15"/>
</dbReference>
<dbReference type="SUPFAM" id="SSF48403">
    <property type="entry name" value="Ankyrin repeat"/>
    <property type="match status" value="1"/>
</dbReference>
<dbReference type="InterPro" id="IPR046349">
    <property type="entry name" value="C1-like_sf"/>
</dbReference>
<evidence type="ECO:0000256" key="8">
    <source>
        <dbReference type="ARBA" id="ARBA00022771"/>
    </source>
</evidence>
<keyword evidence="6" id="KW-0479">Metal-binding</keyword>
<dbReference type="GO" id="GO:0007165">
    <property type="term" value="P:signal transduction"/>
    <property type="evidence" value="ECO:0007669"/>
    <property type="project" value="InterPro"/>
</dbReference>
<organism evidence="16 17">
    <name type="scientific">Chrysochromulina tobinii</name>
    <dbReference type="NCBI Taxonomy" id="1460289"/>
    <lineage>
        <taxon>Eukaryota</taxon>
        <taxon>Haptista</taxon>
        <taxon>Haptophyta</taxon>
        <taxon>Prymnesiophyceae</taxon>
        <taxon>Prymnesiales</taxon>
        <taxon>Chrysochromulinaceae</taxon>
        <taxon>Chrysochromulina</taxon>
    </lineage>
</organism>
<dbReference type="EC" id="2.3.2.27" evidence="4"/>
<comment type="caution">
    <text evidence="16">The sequence shown here is derived from an EMBL/GenBank/DDBJ whole genome shotgun (WGS) entry which is preliminary data.</text>
</comment>
<keyword evidence="7" id="KW-0677">Repeat</keyword>
<dbReference type="InterPro" id="IPR000157">
    <property type="entry name" value="TIR_dom"/>
</dbReference>
<dbReference type="CDD" id="cd02440">
    <property type="entry name" value="AdoMet_MTases"/>
    <property type="match status" value="1"/>
</dbReference>
<keyword evidence="12" id="KW-0175">Coiled coil</keyword>
<dbReference type="InterPro" id="IPR004146">
    <property type="entry name" value="DC1"/>
</dbReference>
<accession>A0A0M0JJV3</accession>
<dbReference type="Proteomes" id="UP000037460">
    <property type="component" value="Unassembled WGS sequence"/>
</dbReference>
<dbReference type="InterPro" id="IPR002110">
    <property type="entry name" value="Ankyrin_rpt"/>
</dbReference>
<dbReference type="PROSITE" id="PS50297">
    <property type="entry name" value="ANK_REP_REGION"/>
    <property type="match status" value="2"/>
</dbReference>
<dbReference type="Gene3D" id="1.25.40.20">
    <property type="entry name" value="Ankyrin repeat-containing domain"/>
    <property type="match status" value="2"/>
</dbReference>
<name>A0A0M0JJV3_9EUKA</name>
<dbReference type="SMART" id="SM00248">
    <property type="entry name" value="ANK"/>
    <property type="match status" value="5"/>
</dbReference>
<feature type="repeat" description="ANK" evidence="11">
    <location>
        <begin position="437"/>
        <end position="469"/>
    </location>
</feature>
<protein>
    <recommendedName>
        <fullName evidence="4">RING-type E3 ubiquitin transferase</fullName>
        <ecNumber evidence="4">2.3.2.27</ecNumber>
    </recommendedName>
</protein>
<dbReference type="GO" id="GO:0032259">
    <property type="term" value="P:methylation"/>
    <property type="evidence" value="ECO:0007669"/>
    <property type="project" value="UniProtKB-KW"/>
</dbReference>
<dbReference type="GO" id="GO:0016567">
    <property type="term" value="P:protein ubiquitination"/>
    <property type="evidence" value="ECO:0007669"/>
    <property type="project" value="UniProtKB-UniPathway"/>
</dbReference>
<dbReference type="Pfam" id="PF12796">
    <property type="entry name" value="Ank_2"/>
    <property type="match status" value="2"/>
</dbReference>
<dbReference type="Pfam" id="PF13676">
    <property type="entry name" value="TIR_2"/>
    <property type="match status" value="1"/>
</dbReference>
<sequence length="729" mass="78880">MPLNVGDVVRVKPSVSKPAYGWGSVTHNSVGIVIRVDSDGDLKVDWPNSPGWNGKSSEMELVTANTTQAIQVPQHQHILKFHRRERGYNCDVCRRSFSAGDHSYYCSTCDFDACISCSSKYFTQPPTVASSQPPVGLSRLVESLKKEGAITSPAVIQAFLSVDRKKYCVGASDDEAYADRPYRSMQRNAVHLSAPSIYTRCVEHLDLQPGLSFLNVGSGTGYLSAVVATLIGPNAINHGIELRTSNVELSRTLAAERGLSSIVFHNRSIRAVDPKASMKFDRIYVGAAANAEERTLVAQLLKIGGLCVGPYDNASGGQQMLKLERYGTEGEIQKVAEKSAADKAAAEKAAAEKAAAEKAAAEKAAAEKRTRDLFEAAKAGNNDELKRLIDLGGDVLWKNPNDSGMTALHYAAFGGHLACVETLLLAKVRLVDNLTPDEATALHSAACGGHVNCIEALLRANVRLDATKTDGDTALHRAACLNKPDAVTRLLAAGAGTAIRNKAGQTALDVARKEGHISVIALLEAAEKANPISSIGMQFQDFYPEVVISYASGRRLWQDCDGAGPGMYYAAGILKILHERGVRCFSGLHVPPGTDWEVFMLRLNSRRAQAKVLIVVLTAALFDSKPCLKELNAAIKKGIPVLPIRFEDKLPGHKDQWARFTDEESELMIYRVQEHLSKVNSIPHPGTVLTVPDSMNTVVGLIDKHLGIERTYISQGMAGNHDRDDSYEA</sequence>
<dbReference type="SUPFAM" id="SSF52200">
    <property type="entry name" value="Toll/Interleukin receptor TIR domain"/>
    <property type="match status" value="1"/>
</dbReference>
<evidence type="ECO:0000256" key="7">
    <source>
        <dbReference type="ARBA" id="ARBA00022737"/>
    </source>
</evidence>
<keyword evidence="8" id="KW-0863">Zinc-finger</keyword>
<dbReference type="InterPro" id="IPR000682">
    <property type="entry name" value="PCMT"/>
</dbReference>
<keyword evidence="11" id="KW-0040">ANK repeat</keyword>
<dbReference type="GO" id="GO:0004719">
    <property type="term" value="F:protein-L-isoaspartate (D-aspartate) O-methyltransferase activity"/>
    <property type="evidence" value="ECO:0007669"/>
    <property type="project" value="InterPro"/>
</dbReference>
<comment type="pathway">
    <text evidence="2">Protein modification; protein ubiquitination.</text>
</comment>
<dbReference type="UniPathway" id="UPA00143"/>
<feature type="repeat" description="ANK" evidence="11">
    <location>
        <begin position="470"/>
        <end position="502"/>
    </location>
</feature>
<evidence type="ECO:0000256" key="1">
    <source>
        <dbReference type="ARBA" id="ARBA00000900"/>
    </source>
</evidence>
<dbReference type="PANTHER" id="PTHR11579:SF9">
    <property type="entry name" value="PROTEIN-L-ISOASPARTATE O-METHYLTRANSFERASE"/>
    <property type="match status" value="1"/>
</dbReference>
<dbReference type="AlphaFoldDB" id="A0A0M0JJV3"/>
<evidence type="ECO:0000256" key="9">
    <source>
        <dbReference type="ARBA" id="ARBA00022786"/>
    </source>
</evidence>
<dbReference type="GO" id="GO:0008270">
    <property type="term" value="F:zinc ion binding"/>
    <property type="evidence" value="ECO:0007669"/>
    <property type="project" value="UniProtKB-KW"/>
</dbReference>
<comment type="catalytic activity">
    <reaction evidence="1">
        <text>S-ubiquitinyl-[E2 ubiquitin-conjugating enzyme]-L-cysteine + [acceptor protein]-L-lysine = [E2 ubiquitin-conjugating enzyme]-L-cysteine + N(6)-ubiquitinyl-[acceptor protein]-L-lysine.</text>
        <dbReference type="EC" id="2.3.2.27"/>
    </reaction>
</comment>
<evidence type="ECO:0000256" key="11">
    <source>
        <dbReference type="PROSITE-ProRule" id="PRU00023"/>
    </source>
</evidence>
<gene>
    <name evidence="16" type="ORF">Ctob_005037</name>
</gene>
<dbReference type="Pfam" id="PF18346">
    <property type="entry name" value="SH3_15"/>
    <property type="match status" value="1"/>
</dbReference>
<feature type="domain" description="DC1" evidence="13">
    <location>
        <begin position="74"/>
        <end position="117"/>
    </location>
</feature>
<evidence type="ECO:0000256" key="10">
    <source>
        <dbReference type="ARBA" id="ARBA00022833"/>
    </source>
</evidence>